<dbReference type="Proteomes" id="UP000719766">
    <property type="component" value="Unassembled WGS sequence"/>
</dbReference>
<dbReference type="OrthoDB" id="3044497at2759"/>
<name>A0A9P7J3B7_9AGAM</name>
<proteinExistence type="predicted"/>
<dbReference type="GeneID" id="64589957"/>
<comment type="caution">
    <text evidence="1">The sequence shown here is derived from an EMBL/GenBank/DDBJ whole genome shotgun (WGS) entry which is preliminary data.</text>
</comment>
<reference evidence="1" key="1">
    <citation type="journal article" date="2020" name="New Phytol.">
        <title>Comparative genomics reveals dynamic genome evolution in host specialist ectomycorrhizal fungi.</title>
        <authorList>
            <person name="Lofgren L.A."/>
            <person name="Nguyen N.H."/>
            <person name="Vilgalys R."/>
            <person name="Ruytinx J."/>
            <person name="Liao H.L."/>
            <person name="Branco S."/>
            <person name="Kuo A."/>
            <person name="LaButti K."/>
            <person name="Lipzen A."/>
            <person name="Andreopoulos W."/>
            <person name="Pangilinan J."/>
            <person name="Riley R."/>
            <person name="Hundley H."/>
            <person name="Na H."/>
            <person name="Barry K."/>
            <person name="Grigoriev I.V."/>
            <person name="Stajich J.E."/>
            <person name="Kennedy P.G."/>
        </authorList>
    </citation>
    <scope>NUCLEOTIDE SEQUENCE</scope>
    <source>
        <strain evidence="1">S12</strain>
    </source>
</reference>
<gene>
    <name evidence="1" type="ORF">HD556DRAFT_1192034</name>
</gene>
<keyword evidence="2" id="KW-1185">Reference proteome</keyword>
<feature type="non-terminal residue" evidence="1">
    <location>
        <position position="1"/>
    </location>
</feature>
<dbReference type="AlphaFoldDB" id="A0A9P7J3B7"/>
<dbReference type="RefSeq" id="XP_041164379.1">
    <property type="nucleotide sequence ID" value="XM_041296193.1"/>
</dbReference>
<organism evidence="1 2">
    <name type="scientific">Suillus plorans</name>
    <dbReference type="NCBI Taxonomy" id="116603"/>
    <lineage>
        <taxon>Eukaryota</taxon>
        <taxon>Fungi</taxon>
        <taxon>Dikarya</taxon>
        <taxon>Basidiomycota</taxon>
        <taxon>Agaricomycotina</taxon>
        <taxon>Agaricomycetes</taxon>
        <taxon>Agaricomycetidae</taxon>
        <taxon>Boletales</taxon>
        <taxon>Suillineae</taxon>
        <taxon>Suillaceae</taxon>
        <taxon>Suillus</taxon>
    </lineage>
</organism>
<protein>
    <submittedName>
        <fullName evidence="1">Uncharacterized protein</fullName>
    </submittedName>
</protein>
<evidence type="ECO:0000313" key="1">
    <source>
        <dbReference type="EMBL" id="KAG1800393.1"/>
    </source>
</evidence>
<accession>A0A9P7J3B7</accession>
<dbReference type="EMBL" id="JABBWE010000009">
    <property type="protein sequence ID" value="KAG1800393.1"/>
    <property type="molecule type" value="Genomic_DNA"/>
</dbReference>
<feature type="non-terminal residue" evidence="1">
    <location>
        <position position="52"/>
    </location>
</feature>
<sequence length="52" mass="5852">CPTYARQRSALRAELGSKAHQLKHLLNDAKCTKPLFKFIASTRRFASTFGDV</sequence>
<evidence type="ECO:0000313" key="2">
    <source>
        <dbReference type="Proteomes" id="UP000719766"/>
    </source>
</evidence>